<gene>
    <name evidence="1" type="ORF">BV25DRAFT_1832243</name>
</gene>
<protein>
    <submittedName>
        <fullName evidence="1">Uncharacterized protein</fullName>
    </submittedName>
</protein>
<comment type="caution">
    <text evidence="1">The sequence shown here is derived from an EMBL/GenBank/DDBJ whole genome shotgun (WGS) entry which is preliminary data.</text>
</comment>
<name>A0ACB8SKS7_9AGAM</name>
<keyword evidence="2" id="KW-1185">Reference proteome</keyword>
<organism evidence="1 2">
    <name type="scientific">Artomyces pyxidatus</name>
    <dbReference type="NCBI Taxonomy" id="48021"/>
    <lineage>
        <taxon>Eukaryota</taxon>
        <taxon>Fungi</taxon>
        <taxon>Dikarya</taxon>
        <taxon>Basidiomycota</taxon>
        <taxon>Agaricomycotina</taxon>
        <taxon>Agaricomycetes</taxon>
        <taxon>Russulales</taxon>
        <taxon>Auriscalpiaceae</taxon>
        <taxon>Artomyces</taxon>
    </lineage>
</organism>
<proteinExistence type="predicted"/>
<evidence type="ECO:0000313" key="2">
    <source>
        <dbReference type="Proteomes" id="UP000814140"/>
    </source>
</evidence>
<accession>A0ACB8SKS7</accession>
<reference evidence="1" key="1">
    <citation type="submission" date="2021-03" db="EMBL/GenBank/DDBJ databases">
        <authorList>
            <consortium name="DOE Joint Genome Institute"/>
            <person name="Ahrendt S."/>
            <person name="Looney B.P."/>
            <person name="Miyauchi S."/>
            <person name="Morin E."/>
            <person name="Drula E."/>
            <person name="Courty P.E."/>
            <person name="Chicoki N."/>
            <person name="Fauchery L."/>
            <person name="Kohler A."/>
            <person name="Kuo A."/>
            <person name="Labutti K."/>
            <person name="Pangilinan J."/>
            <person name="Lipzen A."/>
            <person name="Riley R."/>
            <person name="Andreopoulos W."/>
            <person name="He G."/>
            <person name="Johnson J."/>
            <person name="Barry K.W."/>
            <person name="Grigoriev I.V."/>
            <person name="Nagy L."/>
            <person name="Hibbett D."/>
            <person name="Henrissat B."/>
            <person name="Matheny P.B."/>
            <person name="Labbe J."/>
            <person name="Martin F."/>
        </authorList>
    </citation>
    <scope>NUCLEOTIDE SEQUENCE</scope>
    <source>
        <strain evidence="1">HHB10654</strain>
    </source>
</reference>
<dbReference type="Proteomes" id="UP000814140">
    <property type="component" value="Unassembled WGS sequence"/>
</dbReference>
<sequence>MLTHTSRLTSRVLSSLEGRTSVCVLFVTICHDLGHIGAICYCEGPNDIPSREASDSLPAIRKLSFNATFAYASLCLDTLTGLGHGAHINLSGYGTCCPEPDE</sequence>
<reference evidence="1" key="2">
    <citation type="journal article" date="2022" name="New Phytol.">
        <title>Evolutionary transition to the ectomycorrhizal habit in the genomes of a hyperdiverse lineage of mushroom-forming fungi.</title>
        <authorList>
            <person name="Looney B."/>
            <person name="Miyauchi S."/>
            <person name="Morin E."/>
            <person name="Drula E."/>
            <person name="Courty P.E."/>
            <person name="Kohler A."/>
            <person name="Kuo A."/>
            <person name="LaButti K."/>
            <person name="Pangilinan J."/>
            <person name="Lipzen A."/>
            <person name="Riley R."/>
            <person name="Andreopoulos W."/>
            <person name="He G."/>
            <person name="Johnson J."/>
            <person name="Nolan M."/>
            <person name="Tritt A."/>
            <person name="Barry K.W."/>
            <person name="Grigoriev I.V."/>
            <person name="Nagy L.G."/>
            <person name="Hibbett D."/>
            <person name="Henrissat B."/>
            <person name="Matheny P.B."/>
            <person name="Labbe J."/>
            <person name="Martin F.M."/>
        </authorList>
    </citation>
    <scope>NUCLEOTIDE SEQUENCE</scope>
    <source>
        <strain evidence="1">HHB10654</strain>
    </source>
</reference>
<evidence type="ECO:0000313" key="1">
    <source>
        <dbReference type="EMBL" id="KAI0056468.1"/>
    </source>
</evidence>
<dbReference type="EMBL" id="MU277264">
    <property type="protein sequence ID" value="KAI0056468.1"/>
    <property type="molecule type" value="Genomic_DNA"/>
</dbReference>